<dbReference type="EMBL" id="ACCG02000002">
    <property type="protein sequence ID" value="EFE90282.1"/>
    <property type="molecule type" value="Genomic_DNA"/>
</dbReference>
<proteinExistence type="predicted"/>
<accession>D4BLU4</accession>
<protein>
    <submittedName>
        <fullName evidence="1">Uncharacterized protein</fullName>
    </submittedName>
</protein>
<reference evidence="1 2" key="1">
    <citation type="submission" date="2010-02" db="EMBL/GenBank/DDBJ databases">
        <authorList>
            <person name="Weinstock G."/>
            <person name="Sodergren E."/>
            <person name="Clifton S."/>
            <person name="Fulton L."/>
            <person name="Fulton B."/>
            <person name="Courtney L."/>
            <person name="Fronick C."/>
            <person name="Harrison M."/>
            <person name="Strong C."/>
            <person name="Farmer C."/>
            <person name="Delahaunty K."/>
            <person name="Markovic C."/>
            <person name="Hall O."/>
            <person name="Minx P."/>
            <person name="Tomlinson C."/>
            <person name="Mitreva M."/>
            <person name="Nelson J."/>
            <person name="Hou S."/>
            <person name="Wollam A."/>
            <person name="Pepin K.H."/>
            <person name="Johnson M."/>
            <person name="Bhonagiri V."/>
            <person name="Zhang X."/>
            <person name="Suruliraj S."/>
            <person name="Warren W."/>
            <person name="Chinwalla A."/>
            <person name="Mardis E.R."/>
            <person name="Wilson R.K."/>
        </authorList>
    </citation>
    <scope>NUCLEOTIDE SEQUENCE [LARGE SCALE GENOMIC DNA]</scope>
    <source>
        <strain evidence="1 2">DSM 20213</strain>
    </source>
</reference>
<name>D4BLU4_BIFBR</name>
<evidence type="ECO:0000313" key="2">
    <source>
        <dbReference type="Proteomes" id="UP000003191"/>
    </source>
</evidence>
<dbReference type="AlphaFoldDB" id="D4BLU4"/>
<keyword evidence="2" id="KW-1185">Reference proteome</keyword>
<dbReference type="HOGENOM" id="CLU_3305485_0_0_11"/>
<dbReference type="Proteomes" id="UP000003191">
    <property type="component" value="Unassembled WGS sequence"/>
</dbReference>
<comment type="caution">
    <text evidence="1">The sequence shown here is derived from an EMBL/GenBank/DDBJ whole genome shotgun (WGS) entry which is preliminary data.</text>
</comment>
<organism evidence="1 2">
    <name type="scientific">Bifidobacterium breve DSM 20213 = JCM 1192</name>
    <dbReference type="NCBI Taxonomy" id="518634"/>
    <lineage>
        <taxon>Bacteria</taxon>
        <taxon>Bacillati</taxon>
        <taxon>Actinomycetota</taxon>
        <taxon>Actinomycetes</taxon>
        <taxon>Bifidobacteriales</taxon>
        <taxon>Bifidobacteriaceae</taxon>
        <taxon>Bifidobacterium</taxon>
    </lineage>
</organism>
<evidence type="ECO:0000313" key="1">
    <source>
        <dbReference type="EMBL" id="EFE90282.1"/>
    </source>
</evidence>
<gene>
    <name evidence="1" type="ORF">BIFBRE_03031</name>
</gene>
<sequence length="39" mass="4351">MIPILNPSILRIECTKISALNVQKLHSTPLPSNPQRETP</sequence>